<evidence type="ECO:0000256" key="4">
    <source>
        <dbReference type="ARBA" id="ARBA00022475"/>
    </source>
</evidence>
<comment type="caution">
    <text evidence="11">The sequence shown here is derived from an EMBL/GenBank/DDBJ whole genome shotgun (WGS) entry which is preliminary data.</text>
</comment>
<dbReference type="PANTHER" id="PTHR33909:SF1">
    <property type="entry name" value="SEC TRANSLOCON ACCESSORY COMPLEX SUBUNIT YAJC"/>
    <property type="match status" value="1"/>
</dbReference>
<comment type="similarity">
    <text evidence="2">Belongs to the YajC family.</text>
</comment>
<reference evidence="11 12" key="1">
    <citation type="submission" date="2016-09" db="EMBL/GenBank/DDBJ databases">
        <title>Draft genome sequence for the type strain of Vulcanibacillus modesticaldus BR, a strictly anaerobic, moderately thermophilic, and nitrate-reducing bacterium from deep sea-hydrothermal vents of the Mid-Atlantic Ridge.</title>
        <authorList>
            <person name="Abin C.A."/>
            <person name="Hollibaugh J.T."/>
        </authorList>
    </citation>
    <scope>NUCLEOTIDE SEQUENCE [LARGE SCALE GENOMIC DNA]</scope>
    <source>
        <strain evidence="11 12">BR</strain>
    </source>
</reference>
<evidence type="ECO:0000256" key="2">
    <source>
        <dbReference type="ARBA" id="ARBA00006742"/>
    </source>
</evidence>
<dbReference type="SMART" id="SM01323">
    <property type="entry name" value="YajC"/>
    <property type="match status" value="1"/>
</dbReference>
<feature type="transmembrane region" description="Helical" evidence="10">
    <location>
        <begin position="12"/>
        <end position="33"/>
    </location>
</feature>
<dbReference type="Proteomes" id="UP000243739">
    <property type="component" value="Unassembled WGS sequence"/>
</dbReference>
<dbReference type="PRINTS" id="PR01853">
    <property type="entry name" value="YAJCTRNLCASE"/>
</dbReference>
<organism evidence="11 12">
    <name type="scientific">Vulcanibacillus modesticaldus</name>
    <dbReference type="NCBI Taxonomy" id="337097"/>
    <lineage>
        <taxon>Bacteria</taxon>
        <taxon>Bacillati</taxon>
        <taxon>Bacillota</taxon>
        <taxon>Bacilli</taxon>
        <taxon>Bacillales</taxon>
        <taxon>Bacillaceae</taxon>
        <taxon>Vulcanibacillus</taxon>
    </lineage>
</organism>
<sequence>MFNLAEATTTGASPWGSIIWLVAMFAIFYLFLIRPQQKRNKKRNQMLSELKKNDKVITIGGIHGTIVDLTDDKVVLRVNETTKLTFDRGAINGVIENK</sequence>
<evidence type="ECO:0000256" key="5">
    <source>
        <dbReference type="ARBA" id="ARBA00022692"/>
    </source>
</evidence>
<dbReference type="AlphaFoldDB" id="A0A1D2YX65"/>
<name>A0A1D2YX65_9BACI</name>
<dbReference type="OrthoDB" id="9800132at2"/>
<dbReference type="NCBIfam" id="TIGR00739">
    <property type="entry name" value="yajC"/>
    <property type="match status" value="1"/>
</dbReference>
<keyword evidence="4" id="KW-1003">Cell membrane</keyword>
<dbReference type="GO" id="GO:0015031">
    <property type="term" value="P:protein transport"/>
    <property type="evidence" value="ECO:0007669"/>
    <property type="project" value="UniProtKB-KW"/>
</dbReference>
<dbReference type="Pfam" id="PF02699">
    <property type="entry name" value="YajC"/>
    <property type="match status" value="1"/>
</dbReference>
<dbReference type="STRING" id="337097.BHF71_05870"/>
<dbReference type="GO" id="GO:0005886">
    <property type="term" value="C:plasma membrane"/>
    <property type="evidence" value="ECO:0007669"/>
    <property type="project" value="UniProtKB-SubCell"/>
</dbReference>
<keyword evidence="12" id="KW-1185">Reference proteome</keyword>
<evidence type="ECO:0000256" key="10">
    <source>
        <dbReference type="SAM" id="Phobius"/>
    </source>
</evidence>
<evidence type="ECO:0000256" key="1">
    <source>
        <dbReference type="ARBA" id="ARBA00004162"/>
    </source>
</evidence>
<dbReference type="RefSeq" id="WP_069655939.1">
    <property type="nucleotide sequence ID" value="NZ_MIJF01000005.1"/>
</dbReference>
<evidence type="ECO:0000256" key="9">
    <source>
        <dbReference type="ARBA" id="ARBA00023136"/>
    </source>
</evidence>
<keyword evidence="5 10" id="KW-0812">Transmembrane</keyword>
<keyword evidence="7 10" id="KW-1133">Transmembrane helix</keyword>
<accession>A0A1D2YX65</accession>
<keyword evidence="6" id="KW-0653">Protein transport</keyword>
<evidence type="ECO:0000313" key="11">
    <source>
        <dbReference type="EMBL" id="OEG00213.1"/>
    </source>
</evidence>
<proteinExistence type="inferred from homology"/>
<keyword evidence="8" id="KW-0811">Translocation</keyword>
<evidence type="ECO:0000256" key="6">
    <source>
        <dbReference type="ARBA" id="ARBA00022927"/>
    </source>
</evidence>
<dbReference type="PANTHER" id="PTHR33909">
    <property type="entry name" value="SEC TRANSLOCON ACCESSORY COMPLEX SUBUNIT YAJC"/>
    <property type="match status" value="1"/>
</dbReference>
<comment type="subcellular location">
    <subcellularLocation>
        <location evidence="1">Cell membrane</location>
        <topology evidence="1">Single-pass membrane protein</topology>
    </subcellularLocation>
</comment>
<keyword evidence="3" id="KW-0813">Transport</keyword>
<evidence type="ECO:0000256" key="7">
    <source>
        <dbReference type="ARBA" id="ARBA00022989"/>
    </source>
</evidence>
<evidence type="ECO:0000313" key="12">
    <source>
        <dbReference type="Proteomes" id="UP000243739"/>
    </source>
</evidence>
<gene>
    <name evidence="11" type="ORF">BHF71_05870</name>
</gene>
<evidence type="ECO:0000256" key="8">
    <source>
        <dbReference type="ARBA" id="ARBA00023010"/>
    </source>
</evidence>
<dbReference type="InterPro" id="IPR003849">
    <property type="entry name" value="Preprotein_translocase_YajC"/>
</dbReference>
<dbReference type="EMBL" id="MIJF01000005">
    <property type="protein sequence ID" value="OEG00213.1"/>
    <property type="molecule type" value="Genomic_DNA"/>
</dbReference>
<evidence type="ECO:0000256" key="3">
    <source>
        <dbReference type="ARBA" id="ARBA00022448"/>
    </source>
</evidence>
<protein>
    <submittedName>
        <fullName evidence="11">Preprotein translocase subunit YajC</fullName>
    </submittedName>
</protein>
<keyword evidence="9 10" id="KW-0472">Membrane</keyword>